<dbReference type="Proteomes" id="UP001172101">
    <property type="component" value="Unassembled WGS sequence"/>
</dbReference>
<dbReference type="Gene3D" id="3.30.565.10">
    <property type="entry name" value="Histidine kinase-like ATPase, C-terminal domain"/>
    <property type="match status" value="1"/>
</dbReference>
<evidence type="ECO:0000313" key="4">
    <source>
        <dbReference type="EMBL" id="KAK0713732.1"/>
    </source>
</evidence>
<keyword evidence="5" id="KW-1185">Reference proteome</keyword>
<dbReference type="EMBL" id="JAUIRO010000005">
    <property type="protein sequence ID" value="KAK0713732.1"/>
    <property type="molecule type" value="Genomic_DNA"/>
</dbReference>
<evidence type="ECO:0000313" key="5">
    <source>
        <dbReference type="Proteomes" id="UP001172101"/>
    </source>
</evidence>
<name>A0AA40ADD5_9PEZI</name>
<dbReference type="RefSeq" id="XP_060295055.1">
    <property type="nucleotide sequence ID" value="XM_060445757.1"/>
</dbReference>
<dbReference type="InterPro" id="IPR050956">
    <property type="entry name" value="2C_system_His_kinase"/>
</dbReference>
<dbReference type="AlphaFoldDB" id="A0AA40ADD5"/>
<dbReference type="InterPro" id="IPR003594">
    <property type="entry name" value="HATPase_dom"/>
</dbReference>
<dbReference type="InterPro" id="IPR036890">
    <property type="entry name" value="HATPase_C_sf"/>
</dbReference>
<proteinExistence type="predicted"/>
<dbReference type="SUPFAM" id="SSF55874">
    <property type="entry name" value="ATPase domain of HSP90 chaperone/DNA topoisomerase II/histidine kinase"/>
    <property type="match status" value="1"/>
</dbReference>
<keyword evidence="1" id="KW-0597">Phosphoprotein</keyword>
<dbReference type="Pfam" id="PF02518">
    <property type="entry name" value="HATPase_c"/>
    <property type="match status" value="1"/>
</dbReference>
<dbReference type="PANTHER" id="PTHR43719:SF28">
    <property type="entry name" value="PEROXIDE STRESS-ACTIVATED HISTIDINE KINASE MAK1-RELATED"/>
    <property type="match status" value="1"/>
</dbReference>
<accession>A0AA40ADD5</accession>
<feature type="domain" description="Histidine kinase/HSP90-like ATPase" evidence="3">
    <location>
        <begin position="140"/>
        <end position="222"/>
    </location>
</feature>
<evidence type="ECO:0000256" key="2">
    <source>
        <dbReference type="SAM" id="MobiDB-lite"/>
    </source>
</evidence>
<feature type="region of interest" description="Disordered" evidence="2">
    <location>
        <begin position="126"/>
        <end position="148"/>
    </location>
</feature>
<dbReference type="GeneID" id="85329027"/>
<reference evidence="4" key="1">
    <citation type="submission" date="2023-06" db="EMBL/GenBank/DDBJ databases">
        <title>Genome-scale phylogeny and comparative genomics of the fungal order Sordariales.</title>
        <authorList>
            <consortium name="Lawrence Berkeley National Laboratory"/>
            <person name="Hensen N."/>
            <person name="Bonometti L."/>
            <person name="Westerberg I."/>
            <person name="Brannstrom I.O."/>
            <person name="Guillou S."/>
            <person name="Cros-Aarteil S."/>
            <person name="Calhoun S."/>
            <person name="Haridas S."/>
            <person name="Kuo A."/>
            <person name="Mondo S."/>
            <person name="Pangilinan J."/>
            <person name="Riley R."/>
            <person name="LaButti K."/>
            <person name="Andreopoulos B."/>
            <person name="Lipzen A."/>
            <person name="Chen C."/>
            <person name="Yanf M."/>
            <person name="Daum C."/>
            <person name="Ng V."/>
            <person name="Clum A."/>
            <person name="Steindorff A."/>
            <person name="Ohm R."/>
            <person name="Martin F."/>
            <person name="Silar P."/>
            <person name="Natvig D."/>
            <person name="Lalanne C."/>
            <person name="Gautier V."/>
            <person name="Ament-velasquez S.L."/>
            <person name="Kruys A."/>
            <person name="Hutchinson M.I."/>
            <person name="Powell A.J."/>
            <person name="Barry K."/>
            <person name="Miller A.N."/>
            <person name="Grigoriev I.V."/>
            <person name="Debuchy R."/>
            <person name="Gladieux P."/>
            <person name="Thoren M.H."/>
            <person name="Johannesson H."/>
        </authorList>
    </citation>
    <scope>NUCLEOTIDE SEQUENCE</scope>
    <source>
        <strain evidence="4">SMH2392-1A</strain>
    </source>
</reference>
<organism evidence="4 5">
    <name type="scientific">Lasiosphaeria miniovina</name>
    <dbReference type="NCBI Taxonomy" id="1954250"/>
    <lineage>
        <taxon>Eukaryota</taxon>
        <taxon>Fungi</taxon>
        <taxon>Dikarya</taxon>
        <taxon>Ascomycota</taxon>
        <taxon>Pezizomycotina</taxon>
        <taxon>Sordariomycetes</taxon>
        <taxon>Sordariomycetidae</taxon>
        <taxon>Sordariales</taxon>
        <taxon>Lasiosphaeriaceae</taxon>
        <taxon>Lasiosphaeria</taxon>
    </lineage>
</organism>
<protein>
    <recommendedName>
        <fullName evidence="3">Histidine kinase/HSP90-like ATPase domain-containing protein</fullName>
    </recommendedName>
</protein>
<sequence>MGPENFKTLLASPEPVVTLFLAIVMVRLAHPQEHGVGIVLGLACEVLVFNPHANPFLRTLNTDVSQTQLSTVGTREDLFGAPTREQSGGDKTRKHKKIKANKELEAGKNKWQELVKLVKKDSMFRDGGGGGGGVGHRHDRRASKGSIRARAAVQEEGEISYLILTEATNTGIGISKHATASLFTPFTQYDITTTKRCKGTGLGRSIARPLAEFMEDHIDVLRDDQESGIVKDEPEEE</sequence>
<dbReference type="PANTHER" id="PTHR43719">
    <property type="entry name" value="TWO-COMPONENT HISTIDINE KINASE"/>
    <property type="match status" value="1"/>
</dbReference>
<evidence type="ECO:0000259" key="3">
    <source>
        <dbReference type="Pfam" id="PF02518"/>
    </source>
</evidence>
<evidence type="ECO:0000256" key="1">
    <source>
        <dbReference type="ARBA" id="ARBA00022553"/>
    </source>
</evidence>
<comment type="caution">
    <text evidence="4">The sequence shown here is derived from an EMBL/GenBank/DDBJ whole genome shotgun (WGS) entry which is preliminary data.</text>
</comment>
<gene>
    <name evidence="4" type="ORF">B0T26DRAFT_753820</name>
</gene>